<organism evidence="8 9">
    <name type="scientific">Gryllus longicercus</name>
    <dbReference type="NCBI Taxonomy" id="2509291"/>
    <lineage>
        <taxon>Eukaryota</taxon>
        <taxon>Metazoa</taxon>
        <taxon>Ecdysozoa</taxon>
        <taxon>Arthropoda</taxon>
        <taxon>Hexapoda</taxon>
        <taxon>Insecta</taxon>
        <taxon>Pterygota</taxon>
        <taxon>Neoptera</taxon>
        <taxon>Polyneoptera</taxon>
        <taxon>Orthoptera</taxon>
        <taxon>Ensifera</taxon>
        <taxon>Gryllidea</taxon>
        <taxon>Grylloidea</taxon>
        <taxon>Gryllidae</taxon>
        <taxon>Gryllinae</taxon>
        <taxon>Gryllus</taxon>
    </lineage>
</organism>
<dbReference type="PROSITE" id="PS00028">
    <property type="entry name" value="ZINC_FINGER_C2H2_1"/>
    <property type="match status" value="2"/>
</dbReference>
<evidence type="ECO:0000259" key="7">
    <source>
        <dbReference type="PROSITE" id="PS50157"/>
    </source>
</evidence>
<evidence type="ECO:0000256" key="6">
    <source>
        <dbReference type="SAM" id="MobiDB-lite"/>
    </source>
</evidence>
<feature type="region of interest" description="Disordered" evidence="6">
    <location>
        <begin position="827"/>
        <end position="874"/>
    </location>
</feature>
<feature type="compositionally biased region" description="Pro residues" evidence="6">
    <location>
        <begin position="241"/>
        <end position="262"/>
    </location>
</feature>
<dbReference type="GO" id="GO:0008270">
    <property type="term" value="F:zinc ion binding"/>
    <property type="evidence" value="ECO:0007669"/>
    <property type="project" value="UniProtKB-KW"/>
</dbReference>
<feature type="compositionally biased region" description="Basic and acidic residues" evidence="6">
    <location>
        <begin position="184"/>
        <end position="206"/>
    </location>
</feature>
<dbReference type="GO" id="GO:0043565">
    <property type="term" value="F:sequence-specific DNA binding"/>
    <property type="evidence" value="ECO:0007669"/>
    <property type="project" value="TreeGrafter"/>
</dbReference>
<feature type="region of interest" description="Disordered" evidence="6">
    <location>
        <begin position="707"/>
        <end position="729"/>
    </location>
</feature>
<gene>
    <name evidence="8" type="ORF">R5R35_001388</name>
</gene>
<feature type="compositionally biased region" description="Polar residues" evidence="6">
    <location>
        <begin position="424"/>
        <end position="437"/>
    </location>
</feature>
<keyword evidence="4" id="KW-0862">Zinc</keyword>
<protein>
    <recommendedName>
        <fullName evidence="7">C2H2-type domain-containing protein</fullName>
    </recommendedName>
</protein>
<dbReference type="SMART" id="SM00355">
    <property type="entry name" value="ZnF_C2H2"/>
    <property type="match status" value="5"/>
</dbReference>
<dbReference type="GO" id="GO:0005634">
    <property type="term" value="C:nucleus"/>
    <property type="evidence" value="ECO:0007669"/>
    <property type="project" value="TreeGrafter"/>
</dbReference>
<feature type="region of interest" description="Disordered" evidence="6">
    <location>
        <begin position="888"/>
        <end position="962"/>
    </location>
</feature>
<feature type="compositionally biased region" description="Pro residues" evidence="6">
    <location>
        <begin position="862"/>
        <end position="871"/>
    </location>
</feature>
<dbReference type="GO" id="GO:0000981">
    <property type="term" value="F:DNA-binding transcription factor activity, RNA polymerase II-specific"/>
    <property type="evidence" value="ECO:0007669"/>
    <property type="project" value="TreeGrafter"/>
</dbReference>
<feature type="compositionally biased region" description="Polar residues" evidence="6">
    <location>
        <begin position="302"/>
        <end position="318"/>
    </location>
</feature>
<dbReference type="Pfam" id="PF13912">
    <property type="entry name" value="zf-C2H2_6"/>
    <property type="match status" value="2"/>
</dbReference>
<keyword evidence="2" id="KW-0677">Repeat</keyword>
<feature type="compositionally biased region" description="Polar residues" evidence="6">
    <location>
        <begin position="834"/>
        <end position="855"/>
    </location>
</feature>
<feature type="compositionally biased region" description="Polar residues" evidence="6">
    <location>
        <begin position="915"/>
        <end position="925"/>
    </location>
</feature>
<sequence>MNQLLADDALGIDSYQNELSSKSTVDEEASNNFDTQCYFCLDCRGVSFENANDLEKHLVELHLKTAEVLLQRLTDATIRRLNQRKRNPRKGAFARKRSHSYLVPRVKGGKKGSLKLKLKVSGSDSNSFEVVPVQKILVGPGELYPLNGGVLGEVKTEHFLTEVEWEKSLEGSSEQPVVASSGERTLDEEPSSYEKENSVDSNKSNEDEPGDDIVNAEDVDDNKDDENGDLLTIDKEELDIPPSPAPTPSATPLPNLPSPSTSPIPEHSTSPLGISSDPATEALNSPSNEELESDFLPPVNESEFSPSPNMVEINNSSVADVRSPAFPTTSSPATPSGQPTPPSEQQNSQSTEDDENSDSQDLSNAEQLPCDDTSDGATSNNFVWTDVSANDDDIAGEESNSQTLEERDPLLLTDPPADQGGNLQGSPNAGSIDGSDQSILRGFLSDQNAERTSASVSGVSGLEGFNLGSEYISLERLGDNAVICDVCGERAADQAALQDHKFRAGHFKCSQPECGGVVYATADELIAHQQTVHGSQQYSQQNILNQSQTIINQQSAPVQQLVQQVQRLPVPQMSMQALNKGQPPHSSAMPQQLSSSMVTLIPSQQTPYQSAVCRPPPLYPAPAPNMMQQHQAPPPYPGHQPQHVMFPQPYPPHSQSFTSSPRQAMQMQPRPYSAMMQQMNQNTMRHQAPRVQVSNIQQRGLTAQNVGSPGGIGSGGKRPVQSAPTTPNKQRRMDMLIPDRHDDADCHVIAMQKRTESGPVITGVQGSGPAAQAPGRQSSQADSTINLTDSITLSVRGQNANPPNGGKGRNDANSVASLLATRGITVTPAGATGRGNSNQVQVQSPQAQHRQVSSRQPATSVPAPPPQPAPQPVTTLNLNSAISIIPTASARTPPKPQQLPQSQQPGGNFAVPQGRSANRPQQQAQVERPPRPPTVDLTGDGPPPPPALNPMGGRGRGRGRGGIPGRNVCQLCDKPFPTLDALNQHMVTHRPGKLPFRCNMCTAQYPTQQGLLQHRQSYHKESPQAQMNSELVLPVVDLKQPATVNRLNSLGVRHYIPLSQLSNQSGGILGLPIVVLDRGQVPSANVAALGAATILTLGPLRQLPR</sequence>
<dbReference type="AlphaFoldDB" id="A0AAN9Z698"/>
<evidence type="ECO:0000313" key="8">
    <source>
        <dbReference type="EMBL" id="KAK7866161.1"/>
    </source>
</evidence>
<comment type="caution">
    <text evidence="8">The sequence shown here is derived from an EMBL/GenBank/DDBJ whole genome shotgun (WGS) entry which is preliminary data.</text>
</comment>
<dbReference type="Gene3D" id="3.30.160.60">
    <property type="entry name" value="Classic Zinc Finger"/>
    <property type="match status" value="1"/>
</dbReference>
<reference evidence="8 9" key="1">
    <citation type="submission" date="2024-03" db="EMBL/GenBank/DDBJ databases">
        <title>The genome assembly and annotation of the cricket Gryllus longicercus Weissman &amp; Gray.</title>
        <authorList>
            <person name="Szrajer S."/>
            <person name="Gray D."/>
            <person name="Ylla G."/>
        </authorList>
    </citation>
    <scope>NUCLEOTIDE SEQUENCE [LARGE SCALE GENOMIC DNA]</scope>
    <source>
        <strain evidence="8">DAG 2021-001</strain>
        <tissue evidence="8">Whole body minus gut</tissue>
    </source>
</reference>
<proteinExistence type="predicted"/>
<dbReference type="EMBL" id="JAZDUA010000153">
    <property type="protein sequence ID" value="KAK7866161.1"/>
    <property type="molecule type" value="Genomic_DNA"/>
</dbReference>
<dbReference type="PANTHER" id="PTHR24408:SF58">
    <property type="entry name" value="TRANSCRIPTION FACTOR (TFIIIA), PUTATIVE (AFU_ORTHOLOGUE AFUA_1G05150)-RELATED"/>
    <property type="match status" value="1"/>
</dbReference>
<dbReference type="InterPro" id="IPR036236">
    <property type="entry name" value="Znf_C2H2_sf"/>
</dbReference>
<dbReference type="SUPFAM" id="SSF57667">
    <property type="entry name" value="beta-beta-alpha zinc fingers"/>
    <property type="match status" value="1"/>
</dbReference>
<feature type="region of interest" description="Disordered" evidence="6">
    <location>
        <begin position="165"/>
        <end position="437"/>
    </location>
</feature>
<evidence type="ECO:0000256" key="3">
    <source>
        <dbReference type="ARBA" id="ARBA00022771"/>
    </source>
</evidence>
<dbReference type="InterPro" id="IPR013087">
    <property type="entry name" value="Znf_C2H2_type"/>
</dbReference>
<feature type="compositionally biased region" description="Polar residues" evidence="6">
    <location>
        <begin position="775"/>
        <end position="802"/>
    </location>
</feature>
<keyword evidence="3 5" id="KW-0863">Zinc-finger</keyword>
<feature type="compositionally biased region" description="Low complexity" evidence="6">
    <location>
        <begin position="323"/>
        <end position="337"/>
    </location>
</feature>
<name>A0AAN9Z698_9ORTH</name>
<dbReference type="PANTHER" id="PTHR24408">
    <property type="entry name" value="ZINC FINGER PROTEIN"/>
    <property type="match status" value="1"/>
</dbReference>
<keyword evidence="1" id="KW-0479">Metal-binding</keyword>
<dbReference type="PROSITE" id="PS50157">
    <property type="entry name" value="ZINC_FINGER_C2H2_2"/>
    <property type="match status" value="2"/>
</dbReference>
<feature type="domain" description="C2H2-type" evidence="7">
    <location>
        <begin position="996"/>
        <end position="1023"/>
    </location>
</feature>
<evidence type="ECO:0000256" key="5">
    <source>
        <dbReference type="PROSITE-ProRule" id="PRU00042"/>
    </source>
</evidence>
<feature type="domain" description="C2H2-type" evidence="7">
    <location>
        <begin position="967"/>
        <end position="994"/>
    </location>
</feature>
<evidence type="ECO:0000256" key="4">
    <source>
        <dbReference type="ARBA" id="ARBA00022833"/>
    </source>
</evidence>
<evidence type="ECO:0000256" key="2">
    <source>
        <dbReference type="ARBA" id="ARBA00022737"/>
    </source>
</evidence>
<accession>A0AAN9Z698</accession>
<keyword evidence="9" id="KW-1185">Reference proteome</keyword>
<evidence type="ECO:0000313" key="9">
    <source>
        <dbReference type="Proteomes" id="UP001378592"/>
    </source>
</evidence>
<feature type="compositionally biased region" description="Acidic residues" evidence="6">
    <location>
        <begin position="207"/>
        <end position="228"/>
    </location>
</feature>
<feature type="region of interest" description="Disordered" evidence="6">
    <location>
        <begin position="756"/>
        <end position="812"/>
    </location>
</feature>
<evidence type="ECO:0000256" key="1">
    <source>
        <dbReference type="ARBA" id="ARBA00022723"/>
    </source>
</evidence>
<dbReference type="Proteomes" id="UP001378592">
    <property type="component" value="Unassembled WGS sequence"/>
</dbReference>